<gene>
    <name evidence="10" type="ORF">JYZ213_LOCUS6215</name>
</gene>
<dbReference type="Pfam" id="PF06728">
    <property type="entry name" value="PIG-U"/>
    <property type="match status" value="1"/>
</dbReference>
<keyword evidence="8 9" id="KW-0472">Membrane</keyword>
<proteinExistence type="inferred from homology"/>
<feature type="transmembrane region" description="Helical" evidence="9">
    <location>
        <begin position="78"/>
        <end position="100"/>
    </location>
</feature>
<comment type="similarity">
    <text evidence="3">Belongs to the PIGU family.</text>
</comment>
<comment type="pathway">
    <text evidence="2">Glycolipid biosynthesis; glycosylphosphatidylinositol-anchor biosynthesis.</text>
</comment>
<feature type="transmembrane region" description="Helical" evidence="9">
    <location>
        <begin position="175"/>
        <end position="201"/>
    </location>
</feature>
<accession>A0A813U0M5</accession>
<dbReference type="AlphaFoldDB" id="A0A813U0M5"/>
<keyword evidence="4" id="KW-0337">GPI-anchor biosynthesis</keyword>
<dbReference type="Proteomes" id="UP000663845">
    <property type="component" value="Unassembled WGS sequence"/>
</dbReference>
<organism evidence="10 11">
    <name type="scientific">Adineta steineri</name>
    <dbReference type="NCBI Taxonomy" id="433720"/>
    <lineage>
        <taxon>Eukaryota</taxon>
        <taxon>Metazoa</taxon>
        <taxon>Spiralia</taxon>
        <taxon>Gnathifera</taxon>
        <taxon>Rotifera</taxon>
        <taxon>Eurotatoria</taxon>
        <taxon>Bdelloidea</taxon>
        <taxon>Adinetida</taxon>
        <taxon>Adinetidae</taxon>
        <taxon>Adineta</taxon>
    </lineage>
</organism>
<dbReference type="GO" id="GO:0006506">
    <property type="term" value="P:GPI anchor biosynthetic process"/>
    <property type="evidence" value="ECO:0007669"/>
    <property type="project" value="UniProtKB-UniPathway"/>
</dbReference>
<sequence length="326" mass="37529">MLDRIESTYIGIGLVLRIFLFFQTRIRNYFEDSGEFVTPLNSWKRVIEGIYLRKLNLSPFVGSIVHETPLSLFFYSKIYAITNGHVECIFIAIDLLNAFLTYKVARRILTQLFNEQTKEKSTYKDDSQLLWLKKENIRKSAYAVLLCAMINPLSIGTCVAKSSLVFHNLLLTMTFYFFMTYQLLPFIITLCLASSVSLYPINFKYYIQLRLENEHLNNCGNFRAVRDISIAPISTTIDHGTLEDMMDKDRGIKNRRKAKRHDLIQKLNNEDIKSEMNDFEATTDLSLRTLSTNSNPITDELNTTLAAAVSSQIISHDDLTDHAVFL</sequence>
<evidence type="ECO:0000256" key="6">
    <source>
        <dbReference type="ARBA" id="ARBA00022824"/>
    </source>
</evidence>
<keyword evidence="6" id="KW-0256">Endoplasmic reticulum</keyword>
<protein>
    <submittedName>
        <fullName evidence="10">Uncharacterized protein</fullName>
    </submittedName>
</protein>
<comment type="caution">
    <text evidence="10">The sequence shown here is derived from an EMBL/GenBank/DDBJ whole genome shotgun (WGS) entry which is preliminary data.</text>
</comment>
<evidence type="ECO:0000256" key="5">
    <source>
        <dbReference type="ARBA" id="ARBA00022692"/>
    </source>
</evidence>
<evidence type="ECO:0000256" key="7">
    <source>
        <dbReference type="ARBA" id="ARBA00022989"/>
    </source>
</evidence>
<evidence type="ECO:0000313" key="10">
    <source>
        <dbReference type="EMBL" id="CAF0819189.1"/>
    </source>
</evidence>
<dbReference type="UniPathway" id="UPA00196"/>
<reference evidence="10" key="1">
    <citation type="submission" date="2021-02" db="EMBL/GenBank/DDBJ databases">
        <authorList>
            <person name="Nowell W R."/>
        </authorList>
    </citation>
    <scope>NUCLEOTIDE SEQUENCE</scope>
</reference>
<evidence type="ECO:0000256" key="1">
    <source>
        <dbReference type="ARBA" id="ARBA00004477"/>
    </source>
</evidence>
<evidence type="ECO:0000256" key="3">
    <source>
        <dbReference type="ARBA" id="ARBA00010026"/>
    </source>
</evidence>
<evidence type="ECO:0000313" key="11">
    <source>
        <dbReference type="Proteomes" id="UP000663845"/>
    </source>
</evidence>
<feature type="transmembrane region" description="Helical" evidence="9">
    <location>
        <begin position="141"/>
        <end position="163"/>
    </location>
</feature>
<dbReference type="PANTHER" id="PTHR13121">
    <property type="entry name" value="GPI TRANSAMIDASE COMPONENT PIG-U"/>
    <property type="match status" value="1"/>
</dbReference>
<feature type="transmembrane region" description="Helical" evidence="9">
    <location>
        <begin position="7"/>
        <end position="26"/>
    </location>
</feature>
<keyword evidence="7 9" id="KW-1133">Transmembrane helix</keyword>
<dbReference type="GO" id="GO:0016255">
    <property type="term" value="P:attachment of GPI anchor to protein"/>
    <property type="evidence" value="ECO:0007669"/>
    <property type="project" value="InterPro"/>
</dbReference>
<name>A0A813U0M5_9BILA</name>
<comment type="subcellular location">
    <subcellularLocation>
        <location evidence="1">Endoplasmic reticulum membrane</location>
        <topology evidence="1">Multi-pass membrane protein</topology>
    </subcellularLocation>
</comment>
<dbReference type="GO" id="GO:0042765">
    <property type="term" value="C:GPI-anchor transamidase complex"/>
    <property type="evidence" value="ECO:0007669"/>
    <property type="project" value="InterPro"/>
</dbReference>
<evidence type="ECO:0000256" key="9">
    <source>
        <dbReference type="SAM" id="Phobius"/>
    </source>
</evidence>
<evidence type="ECO:0000256" key="2">
    <source>
        <dbReference type="ARBA" id="ARBA00004687"/>
    </source>
</evidence>
<evidence type="ECO:0000256" key="4">
    <source>
        <dbReference type="ARBA" id="ARBA00022502"/>
    </source>
</evidence>
<evidence type="ECO:0000256" key="8">
    <source>
        <dbReference type="ARBA" id="ARBA00023136"/>
    </source>
</evidence>
<dbReference type="EMBL" id="CAJNOG010000038">
    <property type="protein sequence ID" value="CAF0819189.1"/>
    <property type="molecule type" value="Genomic_DNA"/>
</dbReference>
<keyword evidence="5 9" id="KW-0812">Transmembrane</keyword>
<dbReference type="InterPro" id="IPR009600">
    <property type="entry name" value="PIG-U"/>
</dbReference>
<dbReference type="PANTHER" id="PTHR13121:SF0">
    <property type="entry name" value="PHOSPHATIDYLINOSITOL GLYCAN ANCHOR BIOSYNTHESIS CLASS U PROTEIN"/>
    <property type="match status" value="1"/>
</dbReference>